<dbReference type="Gene3D" id="3.10.20.30">
    <property type="match status" value="1"/>
</dbReference>
<dbReference type="PANTHER" id="PTHR34472">
    <property type="entry name" value="SULFUR CARRIER PROTEIN THIS"/>
    <property type="match status" value="1"/>
</dbReference>
<dbReference type="SUPFAM" id="SSF54285">
    <property type="entry name" value="MoaD/ThiS"/>
    <property type="match status" value="1"/>
</dbReference>
<proteinExistence type="predicted"/>
<dbReference type="InterPro" id="IPR010035">
    <property type="entry name" value="Thi_S"/>
</dbReference>
<dbReference type="Proteomes" id="UP000005101">
    <property type="component" value="Unassembled WGS sequence"/>
</dbReference>
<dbReference type="Pfam" id="PF02597">
    <property type="entry name" value="ThiS"/>
    <property type="match status" value="1"/>
</dbReference>
<gene>
    <name evidence="1" type="primary">thiS</name>
    <name evidence="1" type="ORF">BFAG_02075</name>
</gene>
<evidence type="ECO:0000313" key="2">
    <source>
        <dbReference type="Proteomes" id="UP000005101"/>
    </source>
</evidence>
<organism evidence="1 2">
    <name type="scientific">Bacteroides fragilis 3_1_12</name>
    <dbReference type="NCBI Taxonomy" id="457424"/>
    <lineage>
        <taxon>Bacteria</taxon>
        <taxon>Pseudomonadati</taxon>
        <taxon>Bacteroidota</taxon>
        <taxon>Bacteroidia</taxon>
        <taxon>Bacteroidales</taxon>
        <taxon>Bacteroidaceae</taxon>
        <taxon>Bacteroides</taxon>
    </lineage>
</organism>
<evidence type="ECO:0000313" key="1">
    <source>
        <dbReference type="EMBL" id="EFR53380.1"/>
    </source>
</evidence>
<dbReference type="EMBL" id="EQ973213">
    <property type="protein sequence ID" value="EFR53380.1"/>
    <property type="molecule type" value="Genomic_DNA"/>
</dbReference>
<dbReference type="InterPro" id="IPR016155">
    <property type="entry name" value="Mopterin_synth/thiamin_S_b"/>
</dbReference>
<dbReference type="NCBIfam" id="TIGR01683">
    <property type="entry name" value="thiS"/>
    <property type="match status" value="1"/>
</dbReference>
<name>A0ABN0BKB0_BACFG</name>
<dbReference type="InterPro" id="IPR012675">
    <property type="entry name" value="Beta-grasp_dom_sf"/>
</dbReference>
<dbReference type="PANTHER" id="PTHR34472:SF1">
    <property type="entry name" value="SULFUR CARRIER PROTEIN THIS"/>
    <property type="match status" value="1"/>
</dbReference>
<accession>A0ABN0BKB0</accession>
<dbReference type="CDD" id="cd00565">
    <property type="entry name" value="Ubl_ThiS"/>
    <property type="match status" value="1"/>
</dbReference>
<reference evidence="1 2" key="1">
    <citation type="submission" date="2008-12" db="EMBL/GenBank/DDBJ databases">
        <title>Annotation of Bacteroides fragilis strain 3_1_12.</title>
        <authorList>
            <consortium name="The Broad Institute Genome Sequencing Platform"/>
            <person name="Ward D."/>
            <person name="Young S.K."/>
            <person name="Kodira C.D."/>
            <person name="Zeng Q."/>
            <person name="Koehrsen M."/>
            <person name="Alvarado L."/>
            <person name="Berlin A."/>
            <person name="Borenstein D."/>
            <person name="Chen Z."/>
            <person name="Engels R."/>
            <person name="Freedman E."/>
            <person name="Gellesch M."/>
            <person name="Goldberg J."/>
            <person name="Griggs A."/>
            <person name="Gujja S."/>
            <person name="Heiman D."/>
            <person name="Hepburn T."/>
            <person name="Howarth C."/>
            <person name="Jen D."/>
            <person name="Larson L."/>
            <person name="Lewis B."/>
            <person name="Mehta T."/>
            <person name="Park D."/>
            <person name="Pearson M."/>
            <person name="Roberts A."/>
            <person name="Saif S."/>
            <person name="Shea T."/>
            <person name="Shenoy N."/>
            <person name="Sisk P."/>
            <person name="Stolte C."/>
            <person name="Sykes S."/>
            <person name="Walk T."/>
            <person name="White J."/>
            <person name="Yandava C."/>
            <person name="Allen-Vercoe E."/>
            <person name="Strauss J."/>
            <person name="Ambrose C."/>
            <person name="Lander E."/>
            <person name="Nusbaum C."/>
            <person name="Galagan J."/>
            <person name="Birren B."/>
        </authorList>
    </citation>
    <scope>NUCLEOTIDE SEQUENCE [LARGE SCALE GENOMIC DNA]</scope>
    <source>
        <strain evidence="1 2">3_1_12</strain>
    </source>
</reference>
<keyword evidence="2" id="KW-1185">Reference proteome</keyword>
<protein>
    <submittedName>
        <fullName evidence="1">Thiamine biosynthesis protein ThiS</fullName>
    </submittedName>
</protein>
<dbReference type="InterPro" id="IPR003749">
    <property type="entry name" value="ThiS/MoaD-like"/>
</dbReference>
<sequence>MHSLCIYFHLSINTYTNMKVQVNNKEVETTASTITGLATQLQLPENGIAIAVNNQMIPRPQWDEFSLHENDNLIVIKAACGG</sequence>